<evidence type="ECO:0000313" key="12">
    <source>
        <dbReference type="Proteomes" id="UP000030588"/>
    </source>
</evidence>
<evidence type="ECO:0000256" key="6">
    <source>
        <dbReference type="HAMAP-Rule" id="MF_02206"/>
    </source>
</evidence>
<dbReference type="NCBIfam" id="NF005981">
    <property type="entry name" value="PRK08074.1"/>
    <property type="match status" value="1"/>
</dbReference>
<dbReference type="InterPro" id="IPR012337">
    <property type="entry name" value="RNaseH-like_sf"/>
</dbReference>
<dbReference type="GO" id="GO:0016818">
    <property type="term" value="F:hydrolase activity, acting on acid anhydrides, in phosphorus-containing anhydrides"/>
    <property type="evidence" value="ECO:0007669"/>
    <property type="project" value="InterPro"/>
</dbReference>
<dbReference type="FunFam" id="3.30.420.10:FF:000045">
    <property type="entry name" value="3'-5' exonuclease DinG"/>
    <property type="match status" value="1"/>
</dbReference>
<dbReference type="GO" id="GO:0006260">
    <property type="term" value="P:DNA replication"/>
    <property type="evidence" value="ECO:0007669"/>
    <property type="project" value="InterPro"/>
</dbReference>
<reference evidence="11 13" key="3">
    <citation type="submission" date="2020-03" db="EMBL/GenBank/DDBJ databases">
        <title>Bacillus aquiflavi sp. nov., isolated from yellow water of strong flavor Chinese baijiu in Yibin region of China.</title>
        <authorList>
            <person name="Xie J."/>
        </authorList>
    </citation>
    <scope>NUCLEOTIDE SEQUENCE [LARGE SCALE GENOMIC DNA]</scope>
    <source>
        <strain evidence="11 13">Gsoil 114</strain>
    </source>
</reference>
<evidence type="ECO:0000256" key="3">
    <source>
        <dbReference type="ARBA" id="ARBA00022801"/>
    </source>
</evidence>
<sequence>MTQRYVVVDIETTGNAAKKGDRIIQFSAVVIENNQIMNQYSSFVNPGVSVPIFIEELTGINDDMVKNAPTFTEIAPKIAQLLENSIFVAHNVLFDLPFLQEEFTNAGVERFYGKSIDTVELAKIMLPTSDSFKLGDLAERLSLSHIKPHQADSDAYVTAELLLLFKKRIEALPLVTLEKLTMLSQHLKSDVSLLFQEALEQNRQHIEKLPEQLEVYRGIALRKKIYRSNTSSTRLLSDYPKSHKEKDELLMSMFSHYESRDGQCRMMDVVYDSFQHSKVAVIEAGTGVGKSLGYLLPSVFFAIKEQKPVLISTYTVQLQHQLMRKEIKALQHILESPINAVLLKGRSHYLNLFKFEQSLTEHDQNYDSVLAKMQILIWLTLTITGDVDELNLSTGGRTYWQRIKQDGWHLANKQDPWKTRDFYQYAKQQALNADIVVTNHAMLFSEMANQSDVYAEFQYLVIDEAHHLERTAREYFGDKIIYNRIKFLISKLGIYDQKQMFYQLENILETHGIHGSPHAFEFESYLKSLDADIDDLFLMLAQYLQKQKHHSKGYQKVKIRIKKDILDSKNWNSIKWCAERISTSLTDVDKALRSRLKDLEEKKVQLNDKEQAFIEELYSFLNDWKQVKQEIRALYYEDDHLPEVLWLEGDLRALPTSISIQRQPIYVADSLQRELFSNKKSVILTSATLTINSSFQFFLNEIGYSASAIRTEQIASPFPYEKNTKFIIPNDLPDISQVDSMEFSEQVASHLIAIAQATKGRMLVLFTSYELLKNIYQLMKDSGTLDDFLLIAQGVTAGSRSRLTKNFQKFEKAILFGTNSFWEGVDIPGENLSCLVMVRLPFLPPDEPVIEAKSEYLRSLGKNPFSAYSLPEAVIRFKQGFGRLIRQKTDRGIFLILDRRIETTKYGQAFIQSIPNMKIEHQSLNETIELIEKWL</sequence>
<evidence type="ECO:0000256" key="5">
    <source>
        <dbReference type="ARBA" id="ARBA00022840"/>
    </source>
</evidence>
<keyword evidence="1 6" id="KW-0540">Nuclease</keyword>
<dbReference type="InterPro" id="IPR014013">
    <property type="entry name" value="Helic_SF1/SF2_ATP-bd_DinG/Rad3"/>
</dbReference>
<keyword evidence="8" id="KW-0175">Coiled coil</keyword>
<keyword evidence="2 6" id="KW-0547">Nucleotide-binding</keyword>
<dbReference type="InterPro" id="IPR045028">
    <property type="entry name" value="DinG/Rad3-like"/>
</dbReference>
<accession>A0A0A6V8W3</accession>
<organism evidence="10 12">
    <name type="scientific">Heyndrickxia ginsengihumi</name>
    <dbReference type="NCBI Taxonomy" id="363870"/>
    <lineage>
        <taxon>Bacteria</taxon>
        <taxon>Bacillati</taxon>
        <taxon>Bacillota</taxon>
        <taxon>Bacilli</taxon>
        <taxon>Bacillales</taxon>
        <taxon>Bacillaceae</taxon>
        <taxon>Heyndrickxia</taxon>
    </lineage>
</organism>
<dbReference type="EC" id="3.1.-.-" evidence="6 7"/>
<dbReference type="NCBIfam" id="TIGR00573">
    <property type="entry name" value="dnaq"/>
    <property type="match status" value="1"/>
</dbReference>
<evidence type="ECO:0000256" key="2">
    <source>
        <dbReference type="ARBA" id="ARBA00022741"/>
    </source>
</evidence>
<dbReference type="Gene3D" id="3.30.420.10">
    <property type="entry name" value="Ribonuclease H-like superfamily/Ribonuclease H"/>
    <property type="match status" value="1"/>
</dbReference>
<dbReference type="EMBL" id="JAAIWK010000019">
    <property type="protein sequence ID" value="NEY20626.1"/>
    <property type="molecule type" value="Genomic_DNA"/>
</dbReference>
<evidence type="ECO:0000256" key="4">
    <source>
        <dbReference type="ARBA" id="ARBA00022839"/>
    </source>
</evidence>
<dbReference type="PROSITE" id="PS51193">
    <property type="entry name" value="HELICASE_ATP_BIND_2"/>
    <property type="match status" value="1"/>
</dbReference>
<dbReference type="EMBL" id="JRUN01000055">
    <property type="protein sequence ID" value="KHD84515.1"/>
    <property type="molecule type" value="Genomic_DNA"/>
</dbReference>
<keyword evidence="10" id="KW-0347">Helicase</keyword>
<evidence type="ECO:0000313" key="11">
    <source>
        <dbReference type="EMBL" id="NEY20626.1"/>
    </source>
</evidence>
<dbReference type="OrthoDB" id="9803913at2"/>
<dbReference type="CDD" id="cd06127">
    <property type="entry name" value="DEDDh"/>
    <property type="match status" value="1"/>
</dbReference>
<dbReference type="SMART" id="SM00487">
    <property type="entry name" value="DEXDc"/>
    <property type="match status" value="1"/>
</dbReference>
<proteinExistence type="inferred from homology"/>
<dbReference type="Pfam" id="PF13307">
    <property type="entry name" value="Helicase_C_2"/>
    <property type="match status" value="1"/>
</dbReference>
<dbReference type="GO" id="GO:0005524">
    <property type="term" value="F:ATP binding"/>
    <property type="evidence" value="ECO:0007669"/>
    <property type="project" value="UniProtKB-UniRule"/>
</dbReference>
<feature type="coiled-coil region" evidence="8">
    <location>
        <begin position="589"/>
        <end position="616"/>
    </location>
</feature>
<dbReference type="HAMAP" id="MF_02206">
    <property type="entry name" value="DinG_exonucl"/>
    <property type="match status" value="1"/>
</dbReference>
<dbReference type="InterPro" id="IPR027417">
    <property type="entry name" value="P-loop_NTPase"/>
</dbReference>
<dbReference type="SMART" id="SM00491">
    <property type="entry name" value="HELICc2"/>
    <property type="match status" value="1"/>
</dbReference>
<evidence type="ECO:0000256" key="1">
    <source>
        <dbReference type="ARBA" id="ARBA00022722"/>
    </source>
</evidence>
<dbReference type="GO" id="GO:0003678">
    <property type="term" value="F:DNA helicase activity"/>
    <property type="evidence" value="ECO:0007669"/>
    <property type="project" value="TreeGrafter"/>
</dbReference>
<dbReference type="Proteomes" id="UP000476934">
    <property type="component" value="Unassembled WGS sequence"/>
</dbReference>
<dbReference type="RefSeq" id="WP_025729147.1">
    <property type="nucleotide sequence ID" value="NZ_JAAIWK010000019.1"/>
</dbReference>
<dbReference type="InterPro" id="IPR006555">
    <property type="entry name" value="ATP-dep_Helicase_C"/>
</dbReference>
<dbReference type="Proteomes" id="UP000030588">
    <property type="component" value="Unassembled WGS sequence"/>
</dbReference>
<gene>
    <name evidence="6 7 11" type="primary">dinG</name>
    <name evidence="11" type="ORF">G4D61_11730</name>
    <name evidence="10" type="ORF">NG54_15060</name>
</gene>
<dbReference type="PANTHER" id="PTHR11472:SF34">
    <property type="entry name" value="REGULATOR OF TELOMERE ELONGATION HELICASE 1"/>
    <property type="match status" value="1"/>
</dbReference>
<comment type="function">
    <text evidence="6 7">3'-5' exonuclease.</text>
</comment>
<dbReference type="SUPFAM" id="SSF52540">
    <property type="entry name" value="P-loop containing nucleoside triphosphate hydrolases"/>
    <property type="match status" value="2"/>
</dbReference>
<protein>
    <recommendedName>
        <fullName evidence="6 7">3'-5' exonuclease DinG</fullName>
        <ecNumber evidence="6 7">3.1.-.-</ecNumber>
    </recommendedName>
</protein>
<reference evidence="11 13" key="2">
    <citation type="submission" date="2020-02" db="EMBL/GenBank/DDBJ databases">
        <authorList>
            <person name="Feng H."/>
        </authorList>
    </citation>
    <scope>NUCLEOTIDE SEQUENCE [LARGE SCALE GENOMIC DNA]</scope>
    <source>
        <strain evidence="11 13">Gsoil 114</strain>
    </source>
</reference>
<dbReference type="GO" id="GO:0003887">
    <property type="term" value="F:DNA-directed DNA polymerase activity"/>
    <property type="evidence" value="ECO:0007669"/>
    <property type="project" value="InterPro"/>
</dbReference>
<dbReference type="InterPro" id="IPR014001">
    <property type="entry name" value="Helicase_ATP-bd"/>
</dbReference>
<dbReference type="NCBIfam" id="TIGR01407">
    <property type="entry name" value="dinG_rel"/>
    <property type="match status" value="1"/>
</dbReference>
<dbReference type="InterPro" id="IPR006054">
    <property type="entry name" value="DnaQ"/>
</dbReference>
<comment type="caution">
    <text evidence="10">The sequence shown here is derived from an EMBL/GenBank/DDBJ whole genome shotgun (WGS) entry which is preliminary data.</text>
</comment>
<reference evidence="10 12" key="1">
    <citation type="submission" date="2014-10" db="EMBL/GenBank/DDBJ databases">
        <title>Draft genome of phytase producing Bacillus ginsengihumi strain M2.11.</title>
        <authorList>
            <person name="Toymentseva A."/>
            <person name="Boulygina E.A."/>
            <person name="Kazakov S.V."/>
            <person name="Kayumov I."/>
            <person name="Suleimanova A.D."/>
            <person name="Mardanova A.M."/>
            <person name="Maria S.N."/>
            <person name="Sergey M.Y."/>
            <person name="Sharipova M.R."/>
        </authorList>
    </citation>
    <scope>NUCLEOTIDE SEQUENCE [LARGE SCALE GENOMIC DNA]</scope>
    <source>
        <strain evidence="10 12">M2.11</strain>
    </source>
</reference>
<dbReference type="SUPFAM" id="SSF53098">
    <property type="entry name" value="Ribonuclease H-like"/>
    <property type="match status" value="1"/>
</dbReference>
<evidence type="ECO:0000313" key="13">
    <source>
        <dbReference type="Proteomes" id="UP000476934"/>
    </source>
</evidence>
<dbReference type="InterPro" id="IPR036397">
    <property type="entry name" value="RNaseH_sf"/>
</dbReference>
<dbReference type="Pfam" id="PF00929">
    <property type="entry name" value="RNase_T"/>
    <property type="match status" value="1"/>
</dbReference>
<feature type="domain" description="Helicase ATP-binding" evidence="9">
    <location>
        <begin position="249"/>
        <end position="518"/>
    </location>
</feature>
<evidence type="ECO:0000313" key="10">
    <source>
        <dbReference type="EMBL" id="KHD84515.1"/>
    </source>
</evidence>
<keyword evidence="13" id="KW-1185">Reference proteome</keyword>
<keyword evidence="3 6" id="KW-0378">Hydrolase</keyword>
<dbReference type="GO" id="GO:0003677">
    <property type="term" value="F:DNA binding"/>
    <property type="evidence" value="ECO:0007669"/>
    <property type="project" value="InterPro"/>
</dbReference>
<dbReference type="STRING" id="363870.NG54_15060"/>
<dbReference type="GO" id="GO:0008408">
    <property type="term" value="F:3'-5' exonuclease activity"/>
    <property type="evidence" value="ECO:0007669"/>
    <property type="project" value="UniProtKB-UniRule"/>
</dbReference>
<evidence type="ECO:0000256" key="8">
    <source>
        <dbReference type="SAM" id="Coils"/>
    </source>
</evidence>
<dbReference type="InterPro" id="IPR006310">
    <property type="entry name" value="DinG"/>
</dbReference>
<evidence type="ECO:0000259" key="9">
    <source>
        <dbReference type="PROSITE" id="PS51193"/>
    </source>
</evidence>
<keyword evidence="4 6" id="KW-0269">Exonuclease</keyword>
<dbReference type="PANTHER" id="PTHR11472">
    <property type="entry name" value="DNA REPAIR DEAD HELICASE RAD3/XP-D SUBFAMILY MEMBER"/>
    <property type="match status" value="1"/>
</dbReference>
<evidence type="ECO:0000256" key="7">
    <source>
        <dbReference type="RuleBase" id="RU364106"/>
    </source>
</evidence>
<keyword evidence="5 6" id="KW-0067">ATP-binding</keyword>
<comment type="similarity">
    <text evidence="6 7">Belongs to the helicase family. DinG subfamily. Type 2 sub-subfamily.</text>
</comment>
<dbReference type="FunFam" id="3.40.50.300:FF:000437">
    <property type="entry name" value="ATP-dependent DNA helicase DinG"/>
    <property type="match status" value="1"/>
</dbReference>
<dbReference type="InterPro" id="IPR013520">
    <property type="entry name" value="Ribonucl_H"/>
</dbReference>
<dbReference type="AlphaFoldDB" id="A0A0A6V8W3"/>
<dbReference type="SMART" id="SM00479">
    <property type="entry name" value="EXOIII"/>
    <property type="match status" value="1"/>
</dbReference>
<feature type="short sequence motif" description="DEAH box" evidence="6">
    <location>
        <begin position="463"/>
        <end position="466"/>
    </location>
</feature>
<dbReference type="Gene3D" id="3.40.50.300">
    <property type="entry name" value="P-loop containing nucleotide triphosphate hydrolases"/>
    <property type="match status" value="2"/>
</dbReference>
<name>A0A0A6V8W3_9BACI</name>
<feature type="binding site" evidence="6">
    <location>
        <begin position="284"/>
        <end position="291"/>
    </location>
    <ligand>
        <name>ATP</name>
        <dbReference type="ChEBI" id="CHEBI:30616"/>
    </ligand>
</feature>